<organism evidence="2 3">
    <name type="scientific">Populus tomentosa</name>
    <name type="common">Chinese white poplar</name>
    <dbReference type="NCBI Taxonomy" id="118781"/>
    <lineage>
        <taxon>Eukaryota</taxon>
        <taxon>Viridiplantae</taxon>
        <taxon>Streptophyta</taxon>
        <taxon>Embryophyta</taxon>
        <taxon>Tracheophyta</taxon>
        <taxon>Spermatophyta</taxon>
        <taxon>Magnoliopsida</taxon>
        <taxon>eudicotyledons</taxon>
        <taxon>Gunneridae</taxon>
        <taxon>Pentapetalae</taxon>
        <taxon>rosids</taxon>
        <taxon>fabids</taxon>
        <taxon>Malpighiales</taxon>
        <taxon>Salicaceae</taxon>
        <taxon>Saliceae</taxon>
        <taxon>Populus</taxon>
    </lineage>
</organism>
<feature type="transmembrane region" description="Helical" evidence="1">
    <location>
        <begin position="34"/>
        <end position="52"/>
    </location>
</feature>
<proteinExistence type="predicted"/>
<comment type="caution">
    <text evidence="2">The sequence shown here is derived from an EMBL/GenBank/DDBJ whole genome shotgun (WGS) entry which is preliminary data.</text>
</comment>
<evidence type="ECO:0000313" key="2">
    <source>
        <dbReference type="EMBL" id="KAG6769412.1"/>
    </source>
</evidence>
<protein>
    <submittedName>
        <fullName evidence="2">Uncharacterized protein</fullName>
    </submittedName>
</protein>
<dbReference type="EMBL" id="JAAWWB010000012">
    <property type="protein sequence ID" value="KAG6769412.1"/>
    <property type="molecule type" value="Genomic_DNA"/>
</dbReference>
<keyword evidence="1" id="KW-1133">Transmembrane helix</keyword>
<name>A0A8X7ZKH8_POPTO</name>
<keyword evidence="3" id="KW-1185">Reference proteome</keyword>
<sequence>MGGGMEANKNKFIEDWGSARETLEQNFRWTRRNFALIGIFGIAVPILVYKGIVKEFVISTNLPPFLDSYHNYFWDYGRGYRLVCKCFVRKASDELKGGKRLNFTTHVGWPTVSLVLVGQALLAVD</sequence>
<dbReference type="PANTHER" id="PTHR35479:SF4">
    <property type="entry name" value="OS01G0750800 PROTEIN"/>
    <property type="match status" value="1"/>
</dbReference>
<keyword evidence="1" id="KW-0472">Membrane</keyword>
<dbReference type="Proteomes" id="UP000886885">
    <property type="component" value="Chromosome 6D"/>
</dbReference>
<dbReference type="AlphaFoldDB" id="A0A8X7ZKH8"/>
<reference evidence="2" key="1">
    <citation type="journal article" date="2020" name="bioRxiv">
        <title>Hybrid origin of Populus tomentosa Carr. identified through genome sequencing and phylogenomic analysis.</title>
        <authorList>
            <person name="An X."/>
            <person name="Gao K."/>
            <person name="Chen Z."/>
            <person name="Li J."/>
            <person name="Yang X."/>
            <person name="Yang X."/>
            <person name="Zhou J."/>
            <person name="Guo T."/>
            <person name="Zhao T."/>
            <person name="Huang S."/>
            <person name="Miao D."/>
            <person name="Khan W.U."/>
            <person name="Rao P."/>
            <person name="Ye M."/>
            <person name="Lei B."/>
            <person name="Liao W."/>
            <person name="Wang J."/>
            <person name="Ji L."/>
            <person name="Li Y."/>
            <person name="Guo B."/>
            <person name="Mustafa N.S."/>
            <person name="Li S."/>
            <person name="Yun Q."/>
            <person name="Keller S.R."/>
            <person name="Mao J."/>
            <person name="Zhang R."/>
            <person name="Strauss S.H."/>
        </authorList>
    </citation>
    <scope>NUCLEOTIDE SEQUENCE</scope>
    <source>
        <strain evidence="2">GM15</strain>
        <tissue evidence="2">Leaf</tissue>
    </source>
</reference>
<dbReference type="OrthoDB" id="504268at2759"/>
<keyword evidence="1" id="KW-0812">Transmembrane</keyword>
<dbReference type="PANTHER" id="PTHR35479">
    <property type="entry name" value="UNNAMED PRODUCT"/>
    <property type="match status" value="1"/>
</dbReference>
<evidence type="ECO:0000256" key="1">
    <source>
        <dbReference type="SAM" id="Phobius"/>
    </source>
</evidence>
<accession>A0A8X7ZKH8</accession>
<gene>
    <name evidence="2" type="ORF">POTOM_025047</name>
</gene>
<evidence type="ECO:0000313" key="3">
    <source>
        <dbReference type="Proteomes" id="UP000886885"/>
    </source>
</evidence>